<evidence type="ECO:0000256" key="1">
    <source>
        <dbReference type="SAM" id="SignalP"/>
    </source>
</evidence>
<feature type="chain" id="PRO_5045898248" description="Secreted protein" evidence="1">
    <location>
        <begin position="29"/>
        <end position="161"/>
    </location>
</feature>
<protein>
    <recommendedName>
        <fullName evidence="4">Secreted protein</fullName>
    </recommendedName>
</protein>
<feature type="signal peptide" evidence="1">
    <location>
        <begin position="1"/>
        <end position="28"/>
    </location>
</feature>
<name>A0ABY8XEK2_9PSEU</name>
<keyword evidence="3" id="KW-1185">Reference proteome</keyword>
<organism evidence="2 3">
    <name type="scientific">Amycolatopsis nalaikhensis</name>
    <dbReference type="NCBI Taxonomy" id="715472"/>
    <lineage>
        <taxon>Bacteria</taxon>
        <taxon>Bacillati</taxon>
        <taxon>Actinomycetota</taxon>
        <taxon>Actinomycetes</taxon>
        <taxon>Pseudonocardiales</taxon>
        <taxon>Pseudonocardiaceae</taxon>
        <taxon>Amycolatopsis</taxon>
    </lineage>
</organism>
<dbReference type="EMBL" id="CP127173">
    <property type="protein sequence ID" value="WIV54044.1"/>
    <property type="molecule type" value="Genomic_DNA"/>
</dbReference>
<evidence type="ECO:0000313" key="2">
    <source>
        <dbReference type="EMBL" id="WIV54044.1"/>
    </source>
</evidence>
<accession>A0ABY8XEK2</accession>
<keyword evidence="1" id="KW-0732">Signal</keyword>
<dbReference type="RefSeq" id="WP_285450592.1">
    <property type="nucleotide sequence ID" value="NZ_CP127173.1"/>
</dbReference>
<reference evidence="2 3" key="1">
    <citation type="submission" date="2023-06" db="EMBL/GenBank/DDBJ databases">
        <authorList>
            <person name="Oyuntsetseg B."/>
            <person name="Kim S.B."/>
        </authorList>
    </citation>
    <scope>NUCLEOTIDE SEQUENCE [LARGE SCALE GENOMIC DNA]</scope>
    <source>
        <strain evidence="2 3">2-2</strain>
    </source>
</reference>
<evidence type="ECO:0000313" key="3">
    <source>
        <dbReference type="Proteomes" id="UP001227101"/>
    </source>
</evidence>
<dbReference type="Proteomes" id="UP001227101">
    <property type="component" value="Chromosome"/>
</dbReference>
<evidence type="ECO:0008006" key="4">
    <source>
        <dbReference type="Google" id="ProtNLM"/>
    </source>
</evidence>
<sequence>MRLSRRAAASAAAITALLATSLATPATASETSTGTWRAYGNTNPITSSASTWRCTTTKDFDTGIKAQACAIRSTDHRSVQAAVIVRNNRSSVYRIKALPDLYSAVSGFPLGNWVCARSGVGANSWSVCFGKTLVSTDRVLAQGDVTDEVINYLSLGTTASV</sequence>
<proteinExistence type="predicted"/>
<gene>
    <name evidence="2" type="ORF">QP939_34960</name>
</gene>